<sequence>MDLTDRLAREAGISKEELADLGDYPRSDRFTDLEKDVLAYADAMTQTPAQVPDDLFGRLAERLSPDQMVELTAAIALENFSARFNRAFGVEPEGE</sequence>
<organism evidence="1 2">
    <name type="scientific">Geoalkalibacter halelectricus</name>
    <dbReference type="NCBI Taxonomy" id="2847045"/>
    <lineage>
        <taxon>Bacteria</taxon>
        <taxon>Pseudomonadati</taxon>
        <taxon>Thermodesulfobacteriota</taxon>
        <taxon>Desulfuromonadia</taxon>
        <taxon>Desulfuromonadales</taxon>
        <taxon>Geoalkalibacteraceae</taxon>
        <taxon>Geoalkalibacter</taxon>
    </lineage>
</organism>
<keyword evidence="2" id="KW-1185">Reference proteome</keyword>
<dbReference type="PANTHER" id="PTHR34846:SF5">
    <property type="entry name" value="CARBOXYMUCONOLACTONE DECARBOXYLASE-LIKE DOMAIN-CONTAINING PROTEIN"/>
    <property type="match status" value="1"/>
</dbReference>
<reference evidence="1" key="1">
    <citation type="journal article" date="2022" name="Environ. Microbiol.">
        <title>Geoalkalibacter halelectricus SAP #1 sp. nov. possessing extracellular electron transfer and mineral#reducing capabilities from a haloalkaline environment.</title>
        <authorList>
            <person name="Yadav S."/>
            <person name="Singh R."/>
            <person name="Sundharam S.S."/>
            <person name="Chaudhary S."/>
            <person name="Krishnamurthi S."/>
            <person name="Patil S.A."/>
        </authorList>
    </citation>
    <scope>NUCLEOTIDE SEQUENCE</scope>
    <source>
        <strain evidence="1">SAP-1</strain>
    </source>
</reference>
<evidence type="ECO:0000313" key="1">
    <source>
        <dbReference type="EMBL" id="UWZ80574.1"/>
    </source>
</evidence>
<evidence type="ECO:0000313" key="2">
    <source>
        <dbReference type="Proteomes" id="UP001060414"/>
    </source>
</evidence>
<name>A0ABY5ZP03_9BACT</name>
<dbReference type="InterPro" id="IPR029032">
    <property type="entry name" value="AhpD-like"/>
</dbReference>
<accession>A0ABY5ZP03</accession>
<dbReference type="EMBL" id="CP092109">
    <property type="protein sequence ID" value="UWZ80574.1"/>
    <property type="molecule type" value="Genomic_DNA"/>
</dbReference>
<dbReference type="SUPFAM" id="SSF69118">
    <property type="entry name" value="AhpD-like"/>
    <property type="match status" value="1"/>
</dbReference>
<dbReference type="Gene3D" id="1.20.1290.10">
    <property type="entry name" value="AhpD-like"/>
    <property type="match status" value="1"/>
</dbReference>
<gene>
    <name evidence="1" type="ORF">L9S41_04030</name>
</gene>
<dbReference type="RefSeq" id="WP_260748931.1">
    <property type="nucleotide sequence ID" value="NZ_CP092109.1"/>
</dbReference>
<evidence type="ECO:0008006" key="3">
    <source>
        <dbReference type="Google" id="ProtNLM"/>
    </source>
</evidence>
<dbReference type="PANTHER" id="PTHR34846">
    <property type="entry name" value="4-CARBOXYMUCONOLACTONE DECARBOXYLASE FAMILY PROTEIN (AFU_ORTHOLOGUE AFUA_6G11590)"/>
    <property type="match status" value="1"/>
</dbReference>
<dbReference type="Proteomes" id="UP001060414">
    <property type="component" value="Chromosome"/>
</dbReference>
<proteinExistence type="predicted"/>
<protein>
    <recommendedName>
        <fullName evidence="3">Carboxymuconolactone decarboxylase family protein</fullName>
    </recommendedName>
</protein>